<comment type="caution">
    <text evidence="1">The sequence shown here is derived from an EMBL/GenBank/DDBJ whole genome shotgun (WGS) entry which is preliminary data.</text>
</comment>
<dbReference type="AlphaFoldDB" id="A0A2A5CHQ8"/>
<reference evidence="2" key="1">
    <citation type="submission" date="2017-08" db="EMBL/GenBank/DDBJ databases">
        <title>A dynamic microbial community with high functional redundancy inhabits the cold, oxic subseafloor aquifer.</title>
        <authorList>
            <person name="Tully B.J."/>
            <person name="Wheat C.G."/>
            <person name="Glazer B.T."/>
            <person name="Huber J.A."/>
        </authorList>
    </citation>
    <scope>NUCLEOTIDE SEQUENCE [LARGE SCALE GENOMIC DNA]</scope>
</reference>
<sequence length="281" mass="32306">MARFHNNTAVNYDGGLDGGLDGVGQFNYLFKAFEQSEDELVVSKLNQSLKEQCGAEFNLQFFVGNQLQELSDEIIQSLAKCYAQVFNESWGESWTIESATTEIKNCINCEEQYLPLMSLLFREGEVVGFSWGFVLEKDSLNLESKPFSSSELQRHDCIKVASYWLDEVAKKQKLISIRELGVLKDYRHDKTPYLCLPIFEKAKSLDCMVGFLRTKISSKAFKWSLGIGLVPIQFFMKDDLLLMHGSIRYATEIFNGLIDRLSKKKNQRKVICNIKRYLCQY</sequence>
<proteinExistence type="predicted"/>
<evidence type="ECO:0000313" key="1">
    <source>
        <dbReference type="EMBL" id="PCJ43417.1"/>
    </source>
</evidence>
<dbReference type="Proteomes" id="UP000228987">
    <property type="component" value="Unassembled WGS sequence"/>
</dbReference>
<name>A0A2A5CHQ8_9GAMM</name>
<gene>
    <name evidence="1" type="ORF">COA71_00660</name>
</gene>
<evidence type="ECO:0000313" key="2">
    <source>
        <dbReference type="Proteomes" id="UP000228987"/>
    </source>
</evidence>
<accession>A0A2A5CHQ8</accession>
<organism evidence="1 2">
    <name type="scientific">SAR86 cluster bacterium</name>
    <dbReference type="NCBI Taxonomy" id="2030880"/>
    <lineage>
        <taxon>Bacteria</taxon>
        <taxon>Pseudomonadati</taxon>
        <taxon>Pseudomonadota</taxon>
        <taxon>Gammaproteobacteria</taxon>
        <taxon>SAR86 cluster</taxon>
    </lineage>
</organism>
<protein>
    <submittedName>
        <fullName evidence="1">Uncharacterized protein</fullName>
    </submittedName>
</protein>
<dbReference type="EMBL" id="NVWI01000001">
    <property type="protein sequence ID" value="PCJ43417.1"/>
    <property type="molecule type" value="Genomic_DNA"/>
</dbReference>